<keyword evidence="1" id="KW-1133">Transmembrane helix</keyword>
<evidence type="ECO:0000256" key="1">
    <source>
        <dbReference type="SAM" id="Phobius"/>
    </source>
</evidence>
<dbReference type="EMBL" id="CP095855">
    <property type="protein sequence ID" value="UPK68460.1"/>
    <property type="molecule type" value="Genomic_DNA"/>
</dbReference>
<evidence type="ECO:0000313" key="2">
    <source>
        <dbReference type="EMBL" id="UPK68460.1"/>
    </source>
</evidence>
<proteinExistence type="predicted"/>
<accession>A0ABY4HYI5</accession>
<evidence type="ECO:0000313" key="3">
    <source>
        <dbReference type="Proteomes" id="UP000830198"/>
    </source>
</evidence>
<reference evidence="2 3" key="1">
    <citation type="submission" date="2022-04" db="EMBL/GenBank/DDBJ databases">
        <title>The arsenic-methylating capacity of Chitinophaga filiformis YT5 during chitin decomposition.</title>
        <authorList>
            <person name="Chen G."/>
            <person name="Liang Y."/>
        </authorList>
    </citation>
    <scope>NUCLEOTIDE SEQUENCE [LARGE SCALE GENOMIC DNA]</scope>
    <source>
        <strain evidence="2 3">YT5</strain>
    </source>
</reference>
<organism evidence="2 3">
    <name type="scientific">Chitinophaga filiformis</name>
    <name type="common">Myxococcus filiformis</name>
    <name type="synonym">Flexibacter filiformis</name>
    <dbReference type="NCBI Taxonomy" id="104663"/>
    <lineage>
        <taxon>Bacteria</taxon>
        <taxon>Pseudomonadati</taxon>
        <taxon>Bacteroidota</taxon>
        <taxon>Chitinophagia</taxon>
        <taxon>Chitinophagales</taxon>
        <taxon>Chitinophagaceae</taxon>
        <taxon>Chitinophaga</taxon>
    </lineage>
</organism>
<dbReference type="Proteomes" id="UP000830198">
    <property type="component" value="Chromosome"/>
</dbReference>
<gene>
    <name evidence="2" type="ORF">MYF79_26245</name>
</gene>
<dbReference type="RefSeq" id="WP_247810854.1">
    <property type="nucleotide sequence ID" value="NZ_CP095855.1"/>
</dbReference>
<keyword evidence="1" id="KW-0812">Transmembrane</keyword>
<name>A0ABY4HYI5_CHIFI</name>
<sequence length="93" mass="10387">MWGLSYKGELYKYDGGELIPIERKGNAFVLSKYMEDINRRNRAIFWNSFAFGATGGIITYSYTQVHTATAMPAIIRLGPEATALDVESGDLVF</sequence>
<feature type="transmembrane region" description="Helical" evidence="1">
    <location>
        <begin position="43"/>
        <end position="62"/>
    </location>
</feature>
<keyword evidence="3" id="KW-1185">Reference proteome</keyword>
<keyword evidence="1" id="KW-0472">Membrane</keyword>
<protein>
    <submittedName>
        <fullName evidence="2">Uncharacterized protein</fullName>
    </submittedName>
</protein>